<dbReference type="GO" id="GO:0001097">
    <property type="term" value="F:TFIIH-class transcription factor complex binding"/>
    <property type="evidence" value="ECO:0007669"/>
    <property type="project" value="TreeGrafter"/>
</dbReference>
<sequence length="364" mass="39623">MIAKAPSRAAKFPATVATAVELDVPAVSGAISNNTSTPKKPHNAPNASNHVGACGFRGQNTNRNHDCAVLSDSFGSDSCGAATYESPSFVLFCGGMVACGGATYAGEVNRRYSQRKVWIATSSRGTELTRRSESSSVVRAMLHPQLPKWMARATPDVTKSNHARRNRGQNASSKWTVRSSYTTPTNCKPDVSVSRQQAIINGGVPNVPSNANQIPPDDIASTATARTSQLDRLDYSYIPYNFPFAPRTFSMWKSLAYNKAIPEPKAVESTELVVSEVAPKDVPETVVGRLQKVLEYLNSIANHAAVTVPQIYQKTGIDLASPGEYEVCERVRNNPKVRIEGDKFAYKAKFDIKTRADVLRQLNR</sequence>
<feature type="domain" description="TFIIE beta" evidence="2">
    <location>
        <begin position="276"/>
        <end position="353"/>
    </location>
</feature>
<feature type="region of interest" description="Disordered" evidence="1">
    <location>
        <begin position="31"/>
        <end position="51"/>
    </location>
</feature>
<dbReference type="PANTHER" id="PTHR12716:SF8">
    <property type="entry name" value="TRANSCRIPTION INITIATION FACTOR IIE SUBUNIT BETA"/>
    <property type="match status" value="1"/>
</dbReference>
<dbReference type="Pfam" id="PF02186">
    <property type="entry name" value="TFIIE_beta"/>
    <property type="match status" value="1"/>
</dbReference>
<accession>A0A6A4Z3S8</accession>
<dbReference type="InterPro" id="IPR003166">
    <property type="entry name" value="TFIIE_bsu_DNA-bd"/>
</dbReference>
<evidence type="ECO:0000259" key="2">
    <source>
        <dbReference type="PROSITE" id="PS51351"/>
    </source>
</evidence>
<dbReference type="EMBL" id="VJMI01019237">
    <property type="protein sequence ID" value="KAF0707854.1"/>
    <property type="molecule type" value="Genomic_DNA"/>
</dbReference>
<comment type="caution">
    <text evidence="3">The sequence shown here is derived from an EMBL/GenBank/DDBJ whole genome shotgun (WGS) entry which is preliminary data.</text>
</comment>
<evidence type="ECO:0000256" key="1">
    <source>
        <dbReference type="SAM" id="MobiDB-lite"/>
    </source>
</evidence>
<proteinExistence type="predicted"/>
<dbReference type="GO" id="GO:0006367">
    <property type="term" value="P:transcription initiation at RNA polymerase II promoter"/>
    <property type="evidence" value="ECO:0007669"/>
    <property type="project" value="InterPro"/>
</dbReference>
<evidence type="ECO:0000313" key="3">
    <source>
        <dbReference type="EMBL" id="KAF0707854.1"/>
    </source>
</evidence>
<dbReference type="AlphaFoldDB" id="A0A6A4Z3S8"/>
<organism evidence="3 4">
    <name type="scientific">Aphanomyces astaci</name>
    <name type="common">Crayfish plague agent</name>
    <dbReference type="NCBI Taxonomy" id="112090"/>
    <lineage>
        <taxon>Eukaryota</taxon>
        <taxon>Sar</taxon>
        <taxon>Stramenopiles</taxon>
        <taxon>Oomycota</taxon>
        <taxon>Saprolegniomycetes</taxon>
        <taxon>Saprolegniales</taxon>
        <taxon>Verrucalvaceae</taxon>
        <taxon>Aphanomyces</taxon>
    </lineage>
</organism>
<name>A0A6A4Z3S8_APHAT</name>
<dbReference type="InterPro" id="IPR016656">
    <property type="entry name" value="TFIIE-bsu"/>
</dbReference>
<protein>
    <recommendedName>
        <fullName evidence="2">TFIIE beta domain-containing protein</fullName>
    </recommendedName>
</protein>
<reference evidence="3 4" key="1">
    <citation type="submission" date="2019-06" db="EMBL/GenBank/DDBJ databases">
        <title>Genomics analysis of Aphanomyces spp. identifies a new class of oomycete effector associated with host adaptation.</title>
        <authorList>
            <person name="Gaulin E."/>
        </authorList>
    </citation>
    <scope>NUCLEOTIDE SEQUENCE [LARGE SCALE GENOMIC DNA]</scope>
    <source>
        <strain evidence="3 4">E</strain>
    </source>
</reference>
<gene>
    <name evidence="3" type="ORF">AaE_013444</name>
</gene>
<feature type="compositionally biased region" description="Polar residues" evidence="1">
    <location>
        <begin position="168"/>
        <end position="186"/>
    </location>
</feature>
<dbReference type="GO" id="GO:0005673">
    <property type="term" value="C:transcription factor TFIIE complex"/>
    <property type="evidence" value="ECO:0007669"/>
    <property type="project" value="InterPro"/>
</dbReference>
<dbReference type="PROSITE" id="PS51351">
    <property type="entry name" value="TFIIE_BETA_C"/>
    <property type="match status" value="1"/>
</dbReference>
<dbReference type="PANTHER" id="PTHR12716">
    <property type="entry name" value="TRANSCRIPTION INITIATION FACTOR IIE, BETA SUBUNIT"/>
    <property type="match status" value="1"/>
</dbReference>
<evidence type="ECO:0000313" key="4">
    <source>
        <dbReference type="Proteomes" id="UP000469452"/>
    </source>
</evidence>
<feature type="region of interest" description="Disordered" evidence="1">
    <location>
        <begin position="156"/>
        <end position="189"/>
    </location>
</feature>
<dbReference type="Proteomes" id="UP000469452">
    <property type="component" value="Unassembled WGS sequence"/>
</dbReference>
<feature type="non-terminal residue" evidence="3">
    <location>
        <position position="364"/>
    </location>
</feature>